<dbReference type="InterPro" id="IPR029033">
    <property type="entry name" value="His_PPase_superfam"/>
</dbReference>
<keyword evidence="2" id="KW-0378">Hydrolase</keyword>
<feature type="chain" id="PRO_5040179983" evidence="6">
    <location>
        <begin position="23"/>
        <end position="462"/>
    </location>
</feature>
<evidence type="ECO:0000256" key="3">
    <source>
        <dbReference type="ARBA" id="ARBA00023180"/>
    </source>
</evidence>
<proteinExistence type="inferred from homology"/>
<feature type="disulfide bond" evidence="5">
    <location>
        <begin position="269"/>
        <end position="282"/>
    </location>
</feature>
<sequence>MKAVTLVKTFLYVSVLFMPSYSFVTSNPAIMDHYISTAHTDQSNLLKHLGGMGPYIKGTGFGLTSEFDCDNKPDKVFVFARHGERYPTKPVAKKLKTLFNKLKKNYNENVEGPLCFIKDWEFFIPGSDWAGMMTLYGDFNGFQTMYDFGKSIRLKYGYLYEGCDDQIPIFTAGKEVCVDSAEEFGKGFFNDDILKFESNVKIIKLDETKKMGADTLTTSVSCKKYIRIDDYYKHPFTGKFMINESKRLNALSPGFDLTPKDIYIMSIYCAFELNAIGESRLCDILSMNTFVEMEYFKDSELWYGKASHPYSFTLGSIYVDAMIRLFDNQETKENFYFSFTHDSELIYFMSALGIFQYQKENLSTRKIDFERFFKSSELIPMGARIVVERYTIKNERYIRVLINDVVIPIPECQNGPFFTCKLSNLRAILSEKMLSEDFAEKCRITEERPRNLTFYWDWRDRC</sequence>
<feature type="active site" description="Proton donor" evidence="4">
    <location>
        <position position="342"/>
    </location>
</feature>
<dbReference type="PIRSF" id="PIRSF000894">
    <property type="entry name" value="Acid_phosphatase"/>
    <property type="match status" value="1"/>
</dbReference>
<comment type="caution">
    <text evidence="7">The sequence shown here is derived from an EMBL/GenBank/DDBJ whole genome shotgun (WGS) entry which is preliminary data.</text>
</comment>
<accession>A0A9P6WIP0</accession>
<dbReference type="InterPro" id="IPR016274">
    <property type="entry name" value="Histidine_acid_Pase_euk"/>
</dbReference>
<dbReference type="InterPro" id="IPR000560">
    <property type="entry name" value="His_Pase_clade-2"/>
</dbReference>
<dbReference type="InterPro" id="IPR033379">
    <property type="entry name" value="Acid_Pase_AS"/>
</dbReference>
<evidence type="ECO:0000256" key="5">
    <source>
        <dbReference type="PIRSR" id="PIRSR000894-2"/>
    </source>
</evidence>
<keyword evidence="6" id="KW-0732">Signal</keyword>
<evidence type="ECO:0000313" key="7">
    <source>
        <dbReference type="EMBL" id="KAG0687656.1"/>
    </source>
</evidence>
<reference evidence="7" key="1">
    <citation type="submission" date="2020-11" db="EMBL/GenBank/DDBJ databases">
        <title>Kefir isolates.</title>
        <authorList>
            <person name="Marcisauskas S."/>
            <person name="Kim Y."/>
            <person name="Blasche S."/>
        </authorList>
    </citation>
    <scope>NUCLEOTIDE SEQUENCE</scope>
    <source>
        <strain evidence="7">Olga-1</strain>
    </source>
</reference>
<dbReference type="PANTHER" id="PTHR20963">
    <property type="entry name" value="MULTIPLE INOSITOL POLYPHOSPHATE PHOSPHATASE-RELATED"/>
    <property type="match status" value="1"/>
</dbReference>
<evidence type="ECO:0000256" key="4">
    <source>
        <dbReference type="PIRSR" id="PIRSR000894-1"/>
    </source>
</evidence>
<feature type="disulfide bond" evidence="5">
    <location>
        <begin position="222"/>
        <end position="442"/>
    </location>
</feature>
<name>A0A9P6WIP0_9ASCO</name>
<dbReference type="CDD" id="cd07061">
    <property type="entry name" value="HP_HAP_like"/>
    <property type="match status" value="1"/>
</dbReference>
<keyword evidence="3" id="KW-0325">Glycoprotein</keyword>
<dbReference type="EMBL" id="PUHW01000232">
    <property type="protein sequence ID" value="KAG0687656.1"/>
    <property type="molecule type" value="Genomic_DNA"/>
</dbReference>
<dbReference type="Gene3D" id="3.40.50.1240">
    <property type="entry name" value="Phosphoglycerate mutase-like"/>
    <property type="match status" value="1"/>
</dbReference>
<feature type="active site" description="Nucleophile" evidence="4">
    <location>
        <position position="82"/>
    </location>
</feature>
<dbReference type="PROSITE" id="PS00778">
    <property type="entry name" value="HIS_ACID_PHOSPHAT_2"/>
    <property type="match status" value="1"/>
</dbReference>
<dbReference type="Proteomes" id="UP000697127">
    <property type="component" value="Unassembled WGS sequence"/>
</dbReference>
<feature type="disulfide bond" evidence="5">
    <location>
        <begin position="412"/>
        <end position="420"/>
    </location>
</feature>
<gene>
    <name evidence="7" type="primary">PHO5_1</name>
    <name evidence="7" type="ORF">C6P40_002060</name>
</gene>
<evidence type="ECO:0000256" key="6">
    <source>
        <dbReference type="SAM" id="SignalP"/>
    </source>
</evidence>
<dbReference type="GO" id="GO:0009277">
    <property type="term" value="C:fungal-type cell wall"/>
    <property type="evidence" value="ECO:0007669"/>
    <property type="project" value="TreeGrafter"/>
</dbReference>
<keyword evidence="5" id="KW-1015">Disulfide bond</keyword>
<comment type="similarity">
    <text evidence="1">Belongs to the histidine acid phosphatase family.</text>
</comment>
<dbReference type="PANTHER" id="PTHR20963:SF18">
    <property type="entry name" value="ACID PHOSPHATASE PHO11-RELATED"/>
    <property type="match status" value="1"/>
</dbReference>
<evidence type="ECO:0000256" key="2">
    <source>
        <dbReference type="ARBA" id="ARBA00022801"/>
    </source>
</evidence>
<feature type="signal peptide" evidence="6">
    <location>
        <begin position="1"/>
        <end position="22"/>
    </location>
</feature>
<dbReference type="Pfam" id="PF00328">
    <property type="entry name" value="His_Phos_2"/>
    <property type="match status" value="1"/>
</dbReference>
<protein>
    <submittedName>
        <fullName evidence="7">Acid phosphatase pho5</fullName>
    </submittedName>
</protein>
<organism evidence="7 8">
    <name type="scientific">Pichia californica</name>
    <dbReference type="NCBI Taxonomy" id="460514"/>
    <lineage>
        <taxon>Eukaryota</taxon>
        <taxon>Fungi</taxon>
        <taxon>Dikarya</taxon>
        <taxon>Ascomycota</taxon>
        <taxon>Saccharomycotina</taxon>
        <taxon>Pichiomycetes</taxon>
        <taxon>Pichiales</taxon>
        <taxon>Pichiaceae</taxon>
        <taxon>Pichia</taxon>
    </lineage>
</organism>
<dbReference type="AlphaFoldDB" id="A0A9P6WIP0"/>
<dbReference type="SUPFAM" id="SSF53254">
    <property type="entry name" value="Phosphoglycerate mutase-like"/>
    <property type="match status" value="1"/>
</dbReference>
<dbReference type="GO" id="GO:0003993">
    <property type="term" value="F:acid phosphatase activity"/>
    <property type="evidence" value="ECO:0007669"/>
    <property type="project" value="TreeGrafter"/>
</dbReference>
<keyword evidence="8" id="KW-1185">Reference proteome</keyword>
<evidence type="ECO:0000313" key="8">
    <source>
        <dbReference type="Proteomes" id="UP000697127"/>
    </source>
</evidence>
<evidence type="ECO:0000256" key="1">
    <source>
        <dbReference type="ARBA" id="ARBA00005375"/>
    </source>
</evidence>